<accession>A0A1Y1X9V5</accession>
<sequence>MVLSCSSKNIINDAIKLNDKKNGTENNIKNNIETLTYYNDNVNNKQKESNINHISLNVSDKSKNMINNNNLVHNINTNDKLTNIVNNRSKNEKINMLDNKLSTNNSNDISKHNKLIAFDSKGFQNILEKKKLRKNEINVVLNKEKDIKINTNFHQNKGKDIKSFKANVKSINNNINKELVKTPKKLNNKNNGDELIRPIIMKKALFIPTISDEKKNEKLKNTILDTKNNIKNNGISKNNSENDHTLPCHSSSSTFTAITYTTSSNSIHTIPNTTSSNYSLPSSTSSNEARGPLNSFKPSFSNSQAALLANMAFKTKRDMTNKRIVKAITKYKPSIDLPTSPEELIENAFRIYKSAHLDFCRNCLIPKDVLYFQGHLLFKNVSKLKGMNLSRQQINNALEWEVIKYTVFNSKSTDFWIALLNQYKNDRTSTKILSKRYAARKQSQKCVKRETEDFERKYIAYNIIKKKGPIILDYYKSITEDTSVSEIKKNNNENDINNKGTFVTMNSESSRNKVTKPQNMSNNIIKINPNISEINNKSERSMSNLYSDMGSLNDYKRILSKSIEQRVKVTAKNRITKPSPLKESFTIDYSTKIINNKKNKKNSHMISFDINDIKSIKAYIYPIIMTTNNKYYSVNETNEIKIKNNLYNCNILFFNVLKKNQNKNNFNNLISCYLYYILNIFYISIPCMYLNKTNFKGLSLKKSYKIYENLILLLKNNYNNNNNINTFSHFVDTINDINNVKFIHFNKLTTKSNKTRNKNNDKNNSNNNILLKIQEKEKLIIIRYLLYYLLSPKNIIPSLNNQSKKSKIICLIFIPGISSATNKLNTKYLTYDIKYVEYKKYTLKCYNIKSKNSTNSIANKDVIKYVLNKEDLHKNKIIYFFNENNLNGKKLIDTVYPIMNQNFIAIYNHHYTNESNKKLLMPTNNLKLIKYNKNSSDNNNYDIHKKMNFILPELNNFKPLYGYKKFIFNSYITSSTLRQRKNCIISHNDINNDIILSEKHKFSQIENGNL</sequence>
<comment type="caution">
    <text evidence="2">The sequence shown here is derived from an EMBL/GenBank/DDBJ whole genome shotgun (WGS) entry which is preliminary data.</text>
</comment>
<name>A0A1Y1X9V5_9FUNG</name>
<proteinExistence type="predicted"/>
<keyword evidence="3" id="KW-1185">Reference proteome</keyword>
<dbReference type="EMBL" id="MCFG01000093">
    <property type="protein sequence ID" value="ORX82509.1"/>
    <property type="molecule type" value="Genomic_DNA"/>
</dbReference>
<feature type="region of interest" description="Disordered" evidence="1">
    <location>
        <begin position="271"/>
        <end position="295"/>
    </location>
</feature>
<evidence type="ECO:0000313" key="3">
    <source>
        <dbReference type="Proteomes" id="UP000193944"/>
    </source>
</evidence>
<evidence type="ECO:0000256" key="1">
    <source>
        <dbReference type="SAM" id="MobiDB-lite"/>
    </source>
</evidence>
<dbReference type="AlphaFoldDB" id="A0A1Y1X9V5"/>
<organism evidence="2 3">
    <name type="scientific">Anaeromyces robustus</name>
    <dbReference type="NCBI Taxonomy" id="1754192"/>
    <lineage>
        <taxon>Eukaryota</taxon>
        <taxon>Fungi</taxon>
        <taxon>Fungi incertae sedis</taxon>
        <taxon>Chytridiomycota</taxon>
        <taxon>Chytridiomycota incertae sedis</taxon>
        <taxon>Neocallimastigomycetes</taxon>
        <taxon>Neocallimastigales</taxon>
        <taxon>Neocallimastigaceae</taxon>
        <taxon>Anaeromyces</taxon>
    </lineage>
</organism>
<reference evidence="2 3" key="2">
    <citation type="submission" date="2016-08" db="EMBL/GenBank/DDBJ databases">
        <title>Pervasive Adenine N6-methylation of Active Genes in Fungi.</title>
        <authorList>
            <consortium name="DOE Joint Genome Institute"/>
            <person name="Mondo S.J."/>
            <person name="Dannebaum R.O."/>
            <person name="Kuo R.C."/>
            <person name="Labutti K."/>
            <person name="Haridas S."/>
            <person name="Kuo A."/>
            <person name="Salamov A."/>
            <person name="Ahrendt S.R."/>
            <person name="Lipzen A."/>
            <person name="Sullivan W."/>
            <person name="Andreopoulos W.B."/>
            <person name="Clum A."/>
            <person name="Lindquist E."/>
            <person name="Daum C."/>
            <person name="Ramamoorthy G.K."/>
            <person name="Gryganskyi A."/>
            <person name="Culley D."/>
            <person name="Magnuson J.K."/>
            <person name="James T.Y."/>
            <person name="O'Malley M.A."/>
            <person name="Stajich J.E."/>
            <person name="Spatafora J.W."/>
            <person name="Visel A."/>
            <person name="Grigoriev I.V."/>
        </authorList>
    </citation>
    <scope>NUCLEOTIDE SEQUENCE [LARGE SCALE GENOMIC DNA]</scope>
    <source>
        <strain evidence="2 3">S4</strain>
    </source>
</reference>
<dbReference type="Proteomes" id="UP000193944">
    <property type="component" value="Unassembled WGS sequence"/>
</dbReference>
<reference evidence="2 3" key="1">
    <citation type="submission" date="2016-08" db="EMBL/GenBank/DDBJ databases">
        <title>A Parts List for Fungal Cellulosomes Revealed by Comparative Genomics.</title>
        <authorList>
            <consortium name="DOE Joint Genome Institute"/>
            <person name="Haitjema C.H."/>
            <person name="Gilmore S.P."/>
            <person name="Henske J.K."/>
            <person name="Solomon K.V."/>
            <person name="De Groot R."/>
            <person name="Kuo A."/>
            <person name="Mondo S.J."/>
            <person name="Salamov A.A."/>
            <person name="Labutti K."/>
            <person name="Zhao Z."/>
            <person name="Chiniquy J."/>
            <person name="Barry K."/>
            <person name="Brewer H.M."/>
            <person name="Purvine S.O."/>
            <person name="Wright A.T."/>
            <person name="Boxma B."/>
            <person name="Van Alen T."/>
            <person name="Hackstein J.H."/>
            <person name="Baker S.E."/>
            <person name="Grigoriev I.V."/>
            <person name="O'Malley M.A."/>
        </authorList>
    </citation>
    <scope>NUCLEOTIDE SEQUENCE [LARGE SCALE GENOMIC DNA]</scope>
    <source>
        <strain evidence="2 3">S4</strain>
    </source>
</reference>
<protein>
    <submittedName>
        <fullName evidence="2">Uncharacterized protein</fullName>
    </submittedName>
</protein>
<dbReference type="OrthoDB" id="2159057at2759"/>
<feature type="compositionally biased region" description="Low complexity" evidence="1">
    <location>
        <begin position="272"/>
        <end position="287"/>
    </location>
</feature>
<gene>
    <name evidence="2" type="ORF">BCR32DRAFT_267591</name>
</gene>
<evidence type="ECO:0000313" key="2">
    <source>
        <dbReference type="EMBL" id="ORX82509.1"/>
    </source>
</evidence>